<feature type="non-terminal residue" evidence="2">
    <location>
        <position position="1"/>
    </location>
</feature>
<sequence length="106" mass="12226">ERLRYLEDLLPASNVVLRSTSVVAQYHAALQGQSLAVLPCFIAAQDPRLKPVLQNDIEITRSFWMYCHEDLRKLKRVTVLWEFIRKSVLKNADLLAGKRGTMKYLP</sequence>
<evidence type="ECO:0000259" key="1">
    <source>
        <dbReference type="Pfam" id="PF03466"/>
    </source>
</evidence>
<dbReference type="Proteomes" id="UP000004510">
    <property type="component" value="Unassembled WGS sequence"/>
</dbReference>
<comment type="caution">
    <text evidence="2">The sequence shown here is derived from an EMBL/GenBank/DDBJ whole genome shotgun (WGS) entry which is preliminary data.</text>
</comment>
<dbReference type="SUPFAM" id="SSF53850">
    <property type="entry name" value="Periplasmic binding protein-like II"/>
    <property type="match status" value="1"/>
</dbReference>
<organism evidence="2 3">
    <name type="scientific">Achromobacter piechaudii ATCC 43553</name>
    <dbReference type="NCBI Taxonomy" id="742159"/>
    <lineage>
        <taxon>Bacteria</taxon>
        <taxon>Pseudomonadati</taxon>
        <taxon>Pseudomonadota</taxon>
        <taxon>Betaproteobacteria</taxon>
        <taxon>Burkholderiales</taxon>
        <taxon>Alcaligenaceae</taxon>
        <taxon>Achromobacter</taxon>
    </lineage>
</organism>
<protein>
    <recommendedName>
        <fullName evidence="1">LysR substrate-binding domain-containing protein</fullName>
    </recommendedName>
</protein>
<dbReference type="Gene3D" id="3.40.190.290">
    <property type="match status" value="1"/>
</dbReference>
<proteinExistence type="predicted"/>
<dbReference type="RefSeq" id="WP_006218065.1">
    <property type="nucleotide sequence ID" value="NZ_GG770409.1"/>
</dbReference>
<dbReference type="AlphaFoldDB" id="D4X970"/>
<dbReference type="PATRIC" id="fig|742159.3.peg.2933"/>
<accession>D4X970</accession>
<dbReference type="InterPro" id="IPR005119">
    <property type="entry name" value="LysR_subst-bd"/>
</dbReference>
<gene>
    <name evidence="2" type="ORF">HMPREF0004_2017</name>
</gene>
<dbReference type="eggNOG" id="COG0583">
    <property type="taxonomic scope" value="Bacteria"/>
</dbReference>
<dbReference type="Pfam" id="PF03466">
    <property type="entry name" value="LysR_substrate"/>
    <property type="match status" value="1"/>
</dbReference>
<dbReference type="HOGENOM" id="CLU_2215299_0_0_4"/>
<evidence type="ECO:0000313" key="2">
    <source>
        <dbReference type="EMBL" id="EFF76700.1"/>
    </source>
</evidence>
<reference evidence="3" key="1">
    <citation type="submission" date="2010-03" db="EMBL/GenBank/DDBJ databases">
        <title>Complete sequence of Mobiluncus curtisii ATCC 43063.</title>
        <authorList>
            <person name="Muzny D."/>
            <person name="Qin X."/>
            <person name="Deng J."/>
            <person name="Jiang H."/>
            <person name="Liu Y."/>
            <person name="Qu J."/>
            <person name="Song X.-Z."/>
            <person name="Zhang L."/>
            <person name="Thornton R."/>
            <person name="Coyle M."/>
            <person name="Francisco L."/>
            <person name="Jackson L."/>
            <person name="Javaid M."/>
            <person name="Korchina V."/>
            <person name="Kovar C."/>
            <person name="Mata R."/>
            <person name="Mathew T."/>
            <person name="Ngo R."/>
            <person name="Nguyen L."/>
            <person name="Nguyen N."/>
            <person name="Okwuonu G."/>
            <person name="Ongeri F."/>
            <person name="Pham C."/>
            <person name="Simmons D."/>
            <person name="Wilczek-Boney K."/>
            <person name="Hale W."/>
            <person name="Jakkamsetti A."/>
            <person name="Pham P."/>
            <person name="Ruth R."/>
            <person name="San Lucas F."/>
            <person name="Warren J."/>
            <person name="Zhang J."/>
            <person name="Zhao Z."/>
            <person name="Zhou C."/>
            <person name="Zhu D."/>
            <person name="Lee S."/>
            <person name="Bess C."/>
            <person name="Blankenburg K."/>
            <person name="Forbes L."/>
            <person name="Fu Q."/>
            <person name="Gubbala S."/>
            <person name="Hirani K."/>
            <person name="Jayaseelan J.C."/>
            <person name="Lara F."/>
            <person name="Munidasa M."/>
            <person name="Palculict T."/>
            <person name="Patil S."/>
            <person name="Pu L.-L."/>
            <person name="Saada N."/>
            <person name="Tang L."/>
            <person name="Weissenberger G."/>
            <person name="Zhu Y."/>
            <person name="Hemphill L."/>
            <person name="Shang Y."/>
            <person name="Youmans B."/>
            <person name="Ayvaz T."/>
            <person name="Ross M."/>
            <person name="Santibanez J."/>
            <person name="Aqrawi P."/>
            <person name="Gross S."/>
            <person name="Joshi V."/>
            <person name="Fowler G."/>
            <person name="Nazareth L."/>
            <person name="Reid J."/>
            <person name="Worley K."/>
            <person name="Petrosino J."/>
            <person name="Highlander S."/>
            <person name="Gibbs R."/>
            <person name="Gibbs R."/>
        </authorList>
    </citation>
    <scope>NUCLEOTIDE SEQUENCE [LARGE SCALE GENOMIC DNA]</scope>
    <source>
        <strain evidence="3">ATCC 43553</strain>
    </source>
</reference>
<dbReference type="EMBL" id="ADMS01000046">
    <property type="protein sequence ID" value="EFF76700.1"/>
    <property type="molecule type" value="Genomic_DNA"/>
</dbReference>
<name>D4X970_9BURK</name>
<feature type="domain" description="LysR substrate-binding" evidence="1">
    <location>
        <begin position="11"/>
        <end position="86"/>
    </location>
</feature>
<evidence type="ECO:0000313" key="3">
    <source>
        <dbReference type="Proteomes" id="UP000004510"/>
    </source>
</evidence>